<dbReference type="HAMAP" id="MF_00229">
    <property type="entry name" value="His_ammonia_lyase"/>
    <property type="match status" value="1"/>
</dbReference>
<dbReference type="PANTHER" id="PTHR10362">
    <property type="entry name" value="HISTIDINE AMMONIA-LYASE"/>
    <property type="match status" value="1"/>
</dbReference>
<evidence type="ECO:0000313" key="10">
    <source>
        <dbReference type="EMBL" id="MBF4180098.1"/>
    </source>
</evidence>
<feature type="modified residue" description="2,3-didehydroalanine (Ser)" evidence="6">
    <location>
        <position position="144"/>
    </location>
</feature>
<evidence type="ECO:0000256" key="6">
    <source>
        <dbReference type="HAMAP-Rule" id="MF_00229"/>
    </source>
</evidence>
<feature type="cross-link" description="5-imidazolinone (Ala-Gly)" evidence="6">
    <location>
        <begin position="143"/>
        <end position="145"/>
    </location>
</feature>
<evidence type="ECO:0000256" key="9">
    <source>
        <dbReference type="RuleBase" id="RU004480"/>
    </source>
</evidence>
<protein>
    <recommendedName>
        <fullName evidence="2 6">Histidine ammonia-lyase</fullName>
        <shortName evidence="6">Histidase</shortName>
        <ecNumber evidence="2 6">4.3.1.3</ecNumber>
    </recommendedName>
</protein>
<dbReference type="GO" id="GO:0004397">
    <property type="term" value="F:histidine ammonia-lyase activity"/>
    <property type="evidence" value="ECO:0007669"/>
    <property type="project" value="UniProtKB-UniRule"/>
</dbReference>
<dbReference type="InterPro" id="IPR008948">
    <property type="entry name" value="L-Aspartase-like"/>
</dbReference>
<dbReference type="Gene3D" id="1.10.275.10">
    <property type="entry name" value="Fumarase/aspartase (N-terminal domain)"/>
    <property type="match status" value="1"/>
</dbReference>
<organism evidence="10 11">
    <name type="scientific">Lelliottia nimipressuralis</name>
    <dbReference type="NCBI Taxonomy" id="69220"/>
    <lineage>
        <taxon>Bacteria</taxon>
        <taxon>Pseudomonadati</taxon>
        <taxon>Pseudomonadota</taxon>
        <taxon>Gammaproteobacteria</taxon>
        <taxon>Enterobacterales</taxon>
        <taxon>Enterobacteriaceae</taxon>
        <taxon>Lelliottia</taxon>
    </lineage>
</organism>
<keyword evidence="3 6" id="KW-0369">Histidine metabolism</keyword>
<dbReference type="CDD" id="cd00332">
    <property type="entry name" value="PAL-HAL"/>
    <property type="match status" value="1"/>
</dbReference>
<evidence type="ECO:0000256" key="1">
    <source>
        <dbReference type="ARBA" id="ARBA00005113"/>
    </source>
</evidence>
<comment type="caution">
    <text evidence="10">The sequence shown here is derived from an EMBL/GenBank/DDBJ whole genome shotgun (WGS) entry which is preliminary data.</text>
</comment>
<dbReference type="RefSeq" id="WP_194514167.1">
    <property type="nucleotide sequence ID" value="NZ_JADIXP010000015.1"/>
</dbReference>
<evidence type="ECO:0000256" key="5">
    <source>
        <dbReference type="ARBA" id="ARBA00049269"/>
    </source>
</evidence>
<evidence type="ECO:0000313" key="11">
    <source>
        <dbReference type="Proteomes" id="UP000628560"/>
    </source>
</evidence>
<dbReference type="Gene3D" id="1.20.200.10">
    <property type="entry name" value="Fumarase/aspartase (Central domain)"/>
    <property type="match status" value="1"/>
</dbReference>
<dbReference type="GO" id="GO:0005737">
    <property type="term" value="C:cytoplasm"/>
    <property type="evidence" value="ECO:0007669"/>
    <property type="project" value="UniProtKB-SubCell"/>
</dbReference>
<dbReference type="InterPro" id="IPR001106">
    <property type="entry name" value="Aromatic_Lyase"/>
</dbReference>
<dbReference type="Pfam" id="PF00221">
    <property type="entry name" value="Lyase_aromatic"/>
    <property type="match status" value="1"/>
</dbReference>
<gene>
    <name evidence="6 10" type="primary">hutH</name>
    <name evidence="10" type="ORF">ISP11_19705</name>
</gene>
<accession>A0ABD4KDU7</accession>
<dbReference type="NCBIfam" id="TIGR01225">
    <property type="entry name" value="hutH"/>
    <property type="match status" value="1"/>
</dbReference>
<dbReference type="InterPro" id="IPR005921">
    <property type="entry name" value="HutH"/>
</dbReference>
<evidence type="ECO:0000256" key="4">
    <source>
        <dbReference type="ARBA" id="ARBA00023239"/>
    </source>
</evidence>
<keyword evidence="6" id="KW-0963">Cytoplasm</keyword>
<dbReference type="InterPro" id="IPR022313">
    <property type="entry name" value="Phe/His_NH3-lyase_AS"/>
</dbReference>
<dbReference type="FunFam" id="1.10.275.10:FF:000005">
    <property type="entry name" value="Histidine ammonia-lyase"/>
    <property type="match status" value="1"/>
</dbReference>
<name>A0ABD4KDU7_9ENTR</name>
<dbReference type="EMBL" id="JADIXP010000015">
    <property type="protein sequence ID" value="MBF4180098.1"/>
    <property type="molecule type" value="Genomic_DNA"/>
</dbReference>
<comment type="subcellular location">
    <subcellularLocation>
        <location evidence="6 9">Cytoplasm</location>
    </subcellularLocation>
</comment>
<evidence type="ECO:0000256" key="3">
    <source>
        <dbReference type="ARBA" id="ARBA00022808"/>
    </source>
</evidence>
<comment type="PTM">
    <text evidence="6">Contains an active site 4-methylidene-imidazol-5-one (MIO), which is formed autocatalytically by cyclization and dehydration of residues Ala-Ser-Gly.</text>
</comment>
<sequence>MNALTITPGALTFAHLRSAWRHPVTLTLDENAHQAINDSVACVEAIVAEDRTAYGINTGFGLLAQTRIATHDLENLQRSLVLSHAAGVGEPLDDEIVRLMMVLKINSLARGFSGIRLSVIQALIALVNAQIYPWIPAKGSVGASGDLAPLAHMSLLLLGEGKARWQGQWLPAKEALQKAGLTPITLAAKEGLALLNGTQASTAFALRGLFEAEDLFASAVVCGALTTEAVLGSRRPFDARIHEVRGQRGQIDAAAMYRHLLTDTSAIADSHHNCDKVQDPYSLRCQPQVMGACLTQIRQAADVLLVEANAVSDNPLVFAEQNDVVSGGNFHAEPVAMAADNLALAIAEIGSLSERRIALMMDKHMSQLPPFLVRNGGVNSGFMIAQVTAAALASENKALSHPHSVDSLPTSANQEDHVSMAPAAGRRLWEMAYNTRGVIAVEWLAAVQGIDLREGLKSSPLLEQARQTLREHVTHYDDDRFFAPDIDKAMELLMAGSLVTLLPAVL</sequence>
<dbReference type="AlphaFoldDB" id="A0ABD4KDU7"/>
<dbReference type="Proteomes" id="UP000628560">
    <property type="component" value="Unassembled WGS sequence"/>
</dbReference>
<evidence type="ECO:0000256" key="2">
    <source>
        <dbReference type="ARBA" id="ARBA00012994"/>
    </source>
</evidence>
<dbReference type="SUPFAM" id="SSF48557">
    <property type="entry name" value="L-aspartase-like"/>
    <property type="match status" value="1"/>
</dbReference>
<comment type="pathway">
    <text evidence="1 6 8">Amino-acid degradation; L-histidine degradation into L-glutamate; N-formimidoyl-L-glutamate from L-histidine: step 1/3.</text>
</comment>
<proteinExistence type="inferred from homology"/>
<dbReference type="FunFam" id="1.20.200.10:FF:000003">
    <property type="entry name" value="Histidine ammonia-lyase"/>
    <property type="match status" value="1"/>
</dbReference>
<dbReference type="InterPro" id="IPR024083">
    <property type="entry name" value="Fumarase/histidase_N"/>
</dbReference>
<evidence type="ECO:0000256" key="8">
    <source>
        <dbReference type="RuleBase" id="RU004479"/>
    </source>
</evidence>
<evidence type="ECO:0000256" key="7">
    <source>
        <dbReference type="RuleBase" id="RU003954"/>
    </source>
</evidence>
<dbReference type="GO" id="GO:0006548">
    <property type="term" value="P:L-histidine catabolic process"/>
    <property type="evidence" value="ECO:0007669"/>
    <property type="project" value="UniProtKB-UniRule"/>
</dbReference>
<dbReference type="NCBIfam" id="NF006871">
    <property type="entry name" value="PRK09367.1"/>
    <property type="match status" value="1"/>
</dbReference>
<dbReference type="PROSITE" id="PS00488">
    <property type="entry name" value="PAL_HISTIDASE"/>
    <property type="match status" value="1"/>
</dbReference>
<dbReference type="EC" id="4.3.1.3" evidence="2 6"/>
<comment type="catalytic activity">
    <reaction evidence="5 6 8">
        <text>L-histidine = trans-urocanate + NH4(+)</text>
        <dbReference type="Rhea" id="RHEA:21232"/>
        <dbReference type="ChEBI" id="CHEBI:17771"/>
        <dbReference type="ChEBI" id="CHEBI:28938"/>
        <dbReference type="ChEBI" id="CHEBI:57595"/>
        <dbReference type="EC" id="4.3.1.3"/>
    </reaction>
</comment>
<reference evidence="10 11" key="1">
    <citation type="submission" date="2020-11" db="EMBL/GenBank/DDBJ databases">
        <title>Identification of Lelliottia nimipressuralis from Wound Infection by Whole Genome-Based Bacterial Identification.</title>
        <authorList>
            <person name="Navarathna D.H."/>
            <person name="Choi H."/>
            <person name="Jinadatha C."/>
            <person name="Chatterjee P."/>
            <person name="Hwang M."/>
        </authorList>
    </citation>
    <scope>NUCLEOTIDE SEQUENCE [LARGE SCALE GENOMIC DNA]</scope>
    <source>
        <strain evidence="10 11">DN2020</strain>
    </source>
</reference>
<keyword evidence="4 6" id="KW-0456">Lyase</keyword>
<comment type="similarity">
    <text evidence="6 7">Belongs to the PAL/histidase family.</text>
</comment>